<gene>
    <name evidence="2" type="ORF">EYF80_009592</name>
</gene>
<protein>
    <submittedName>
        <fullName evidence="2">Uncharacterized protein</fullName>
    </submittedName>
</protein>
<evidence type="ECO:0000313" key="3">
    <source>
        <dbReference type="Proteomes" id="UP000314294"/>
    </source>
</evidence>
<dbReference type="AlphaFoldDB" id="A0A4Z2IR74"/>
<name>A0A4Z2IR74_9TELE</name>
<sequence length="137" mass="15575">MLYRLVRRLGSHDRWRYTCTGLNMTDHTDNNVGLMGHMGAPHSGGGVWMEPVSIQQITEYGATPNGALPHPEREGFEGILEKPQKRGWSRETAEPMLMSGTEEFHLNQSQSSEPEGMRVTLGEEQRRRRRRGGEEVE</sequence>
<organism evidence="2 3">
    <name type="scientific">Liparis tanakae</name>
    <name type="common">Tanaka's snailfish</name>
    <dbReference type="NCBI Taxonomy" id="230148"/>
    <lineage>
        <taxon>Eukaryota</taxon>
        <taxon>Metazoa</taxon>
        <taxon>Chordata</taxon>
        <taxon>Craniata</taxon>
        <taxon>Vertebrata</taxon>
        <taxon>Euteleostomi</taxon>
        <taxon>Actinopterygii</taxon>
        <taxon>Neopterygii</taxon>
        <taxon>Teleostei</taxon>
        <taxon>Neoteleostei</taxon>
        <taxon>Acanthomorphata</taxon>
        <taxon>Eupercaria</taxon>
        <taxon>Perciformes</taxon>
        <taxon>Cottioidei</taxon>
        <taxon>Cottales</taxon>
        <taxon>Liparidae</taxon>
        <taxon>Liparis</taxon>
    </lineage>
</organism>
<dbReference type="EMBL" id="SRLO01000056">
    <property type="protein sequence ID" value="TNN80267.1"/>
    <property type="molecule type" value="Genomic_DNA"/>
</dbReference>
<dbReference type="Proteomes" id="UP000314294">
    <property type="component" value="Unassembled WGS sequence"/>
</dbReference>
<keyword evidence="3" id="KW-1185">Reference proteome</keyword>
<feature type="region of interest" description="Disordered" evidence="1">
    <location>
        <begin position="78"/>
        <end position="137"/>
    </location>
</feature>
<feature type="compositionally biased region" description="Basic and acidic residues" evidence="1">
    <location>
        <begin position="121"/>
        <end position="137"/>
    </location>
</feature>
<evidence type="ECO:0000256" key="1">
    <source>
        <dbReference type="SAM" id="MobiDB-lite"/>
    </source>
</evidence>
<accession>A0A4Z2IR74</accession>
<evidence type="ECO:0000313" key="2">
    <source>
        <dbReference type="EMBL" id="TNN80267.1"/>
    </source>
</evidence>
<reference evidence="2 3" key="1">
    <citation type="submission" date="2019-03" db="EMBL/GenBank/DDBJ databases">
        <title>First draft genome of Liparis tanakae, snailfish: a comprehensive survey of snailfish specific genes.</title>
        <authorList>
            <person name="Kim W."/>
            <person name="Song I."/>
            <person name="Jeong J.-H."/>
            <person name="Kim D."/>
            <person name="Kim S."/>
            <person name="Ryu S."/>
            <person name="Song J.Y."/>
            <person name="Lee S.K."/>
        </authorList>
    </citation>
    <scope>NUCLEOTIDE SEQUENCE [LARGE SCALE GENOMIC DNA]</scope>
    <source>
        <tissue evidence="2">Muscle</tissue>
    </source>
</reference>
<proteinExistence type="predicted"/>
<comment type="caution">
    <text evidence="2">The sequence shown here is derived from an EMBL/GenBank/DDBJ whole genome shotgun (WGS) entry which is preliminary data.</text>
</comment>
<feature type="compositionally biased region" description="Basic and acidic residues" evidence="1">
    <location>
        <begin position="78"/>
        <end position="93"/>
    </location>
</feature>